<accession>A0ABQ3AI22</accession>
<feature type="region of interest" description="Disordered" evidence="1">
    <location>
        <begin position="24"/>
        <end position="43"/>
    </location>
</feature>
<reference evidence="3" key="1">
    <citation type="journal article" date="2019" name="Int. J. Syst. Evol. Microbiol.">
        <title>The Global Catalogue of Microorganisms (GCM) 10K type strain sequencing project: providing services to taxonomists for standard genome sequencing and annotation.</title>
        <authorList>
            <consortium name="The Broad Institute Genomics Platform"/>
            <consortium name="The Broad Institute Genome Sequencing Center for Infectious Disease"/>
            <person name="Wu L."/>
            <person name="Ma J."/>
        </authorList>
    </citation>
    <scope>NUCLEOTIDE SEQUENCE [LARGE SCALE GENOMIC DNA]</scope>
    <source>
        <strain evidence="3">JCM 4957</strain>
    </source>
</reference>
<keyword evidence="3" id="KW-1185">Reference proteome</keyword>
<comment type="caution">
    <text evidence="2">The sequence shown here is derived from an EMBL/GenBank/DDBJ whole genome shotgun (WGS) entry which is preliminary data.</text>
</comment>
<evidence type="ECO:0000256" key="1">
    <source>
        <dbReference type="SAM" id="MobiDB-lite"/>
    </source>
</evidence>
<evidence type="ECO:0000313" key="3">
    <source>
        <dbReference type="Proteomes" id="UP000653308"/>
    </source>
</evidence>
<protein>
    <submittedName>
        <fullName evidence="2">Uncharacterized protein</fullName>
    </submittedName>
</protein>
<dbReference type="Proteomes" id="UP000653308">
    <property type="component" value="Unassembled WGS sequence"/>
</dbReference>
<dbReference type="EMBL" id="BMWE01000032">
    <property type="protein sequence ID" value="GGY50258.1"/>
    <property type="molecule type" value="Genomic_DNA"/>
</dbReference>
<evidence type="ECO:0000313" key="2">
    <source>
        <dbReference type="EMBL" id="GGY50258.1"/>
    </source>
</evidence>
<sequence>MVNRAEGIGTSQELSVLCGSSACGRSDTRAPVPDPSLTRTREPGYDGTLVAAVFYREQVSELVVRQSARAGAPPLGATKGARRDVAPFRIPCDRR</sequence>
<proteinExistence type="predicted"/>
<name>A0ABQ3AI22_9ACTN</name>
<organism evidence="2 3">
    <name type="scientific">Streptomyces djakartensis</name>
    <dbReference type="NCBI Taxonomy" id="68193"/>
    <lineage>
        <taxon>Bacteria</taxon>
        <taxon>Bacillati</taxon>
        <taxon>Actinomycetota</taxon>
        <taxon>Actinomycetes</taxon>
        <taxon>Kitasatosporales</taxon>
        <taxon>Streptomycetaceae</taxon>
        <taxon>Streptomyces</taxon>
    </lineage>
</organism>
<gene>
    <name evidence="2" type="ORF">GCM10010384_65470</name>
</gene>